<proteinExistence type="predicted"/>
<evidence type="ECO:0000313" key="2">
    <source>
        <dbReference type="EMBL" id="KRK89259.1"/>
    </source>
</evidence>
<dbReference type="Proteomes" id="UP000051581">
    <property type="component" value="Unassembled WGS sequence"/>
</dbReference>
<name>A0A0R1L0B9_9LACO</name>
<gene>
    <name evidence="2" type="ORF">FD17_GL001747</name>
</gene>
<reference evidence="2 3" key="1">
    <citation type="journal article" date="2015" name="Genome Announc.">
        <title>Expanding the biotechnology potential of lactobacilli through comparative genomics of 213 strains and associated genera.</title>
        <authorList>
            <person name="Sun Z."/>
            <person name="Harris H.M."/>
            <person name="McCann A."/>
            <person name="Guo C."/>
            <person name="Argimon S."/>
            <person name="Zhang W."/>
            <person name="Yang X."/>
            <person name="Jeffery I.B."/>
            <person name="Cooney J.C."/>
            <person name="Kagawa T.F."/>
            <person name="Liu W."/>
            <person name="Song Y."/>
            <person name="Salvetti E."/>
            <person name="Wrobel A."/>
            <person name="Rasinkangas P."/>
            <person name="Parkhill J."/>
            <person name="Rea M.C."/>
            <person name="O'Sullivan O."/>
            <person name="Ritari J."/>
            <person name="Douillard F.P."/>
            <person name="Paul Ross R."/>
            <person name="Yang R."/>
            <person name="Briner A.E."/>
            <person name="Felis G.E."/>
            <person name="de Vos W.M."/>
            <person name="Barrangou R."/>
            <person name="Klaenhammer T.R."/>
            <person name="Caufield P.W."/>
            <person name="Cui Y."/>
            <person name="Zhang H."/>
            <person name="O'Toole P.W."/>
        </authorList>
    </citation>
    <scope>NUCLEOTIDE SEQUENCE [LARGE SCALE GENOMIC DNA]</scope>
    <source>
        <strain evidence="2 3">DSM 19904</strain>
    </source>
</reference>
<protein>
    <submittedName>
        <fullName evidence="2">Uncharacterized protein</fullName>
    </submittedName>
</protein>
<keyword evidence="1" id="KW-0732">Signal</keyword>
<comment type="caution">
    <text evidence="2">The sequence shown here is derived from an EMBL/GenBank/DDBJ whole genome shotgun (WGS) entry which is preliminary data.</text>
</comment>
<dbReference type="PATRIC" id="fig|1423808.3.peg.1768"/>
<evidence type="ECO:0000256" key="1">
    <source>
        <dbReference type="SAM" id="SignalP"/>
    </source>
</evidence>
<feature type="signal peptide" evidence="1">
    <location>
        <begin position="1"/>
        <end position="25"/>
    </location>
</feature>
<dbReference type="OrthoDB" id="2326455at2"/>
<sequence>MNKKVIATLATITLAVSAMPISATAVQASSKVPSKMRGAWYQNLASIKDPTFVKLTSRSIDTGTRSSHQKWSGSNFSISKTKSGWYKMGYKNIITHYYKVKKIKISGKYRTALLDKYTPSSHYAEVYVRKNVTLPLGDSQYFLH</sequence>
<evidence type="ECO:0000313" key="3">
    <source>
        <dbReference type="Proteomes" id="UP000051581"/>
    </source>
</evidence>
<dbReference type="RefSeq" id="WP_057823939.1">
    <property type="nucleotide sequence ID" value="NZ_AZEA01000003.1"/>
</dbReference>
<accession>A0A0R1L0B9</accession>
<feature type="chain" id="PRO_5039265405" evidence="1">
    <location>
        <begin position="26"/>
        <end position="144"/>
    </location>
</feature>
<dbReference type="EMBL" id="AZEA01000003">
    <property type="protein sequence ID" value="KRK89259.1"/>
    <property type="molecule type" value="Genomic_DNA"/>
</dbReference>
<dbReference type="AlphaFoldDB" id="A0A0R1L0B9"/>
<keyword evidence="3" id="KW-1185">Reference proteome</keyword>
<organism evidence="2 3">
    <name type="scientific">Lentilactobacillus sunkii DSM 19904</name>
    <dbReference type="NCBI Taxonomy" id="1423808"/>
    <lineage>
        <taxon>Bacteria</taxon>
        <taxon>Bacillati</taxon>
        <taxon>Bacillota</taxon>
        <taxon>Bacilli</taxon>
        <taxon>Lactobacillales</taxon>
        <taxon>Lactobacillaceae</taxon>
        <taxon>Lentilactobacillus</taxon>
    </lineage>
</organism>